<keyword evidence="1" id="KW-0548">Nucleotidyltransferase</keyword>
<dbReference type="Proteomes" id="UP000829398">
    <property type="component" value="Chromosome 7"/>
</dbReference>
<evidence type="ECO:0000313" key="1">
    <source>
        <dbReference type="EMBL" id="KAH9714435.1"/>
    </source>
</evidence>
<sequence length="1931" mass="219368">MSEISENSELPENPNLLKVPPPPLNEDRSTKKARFRSHGIVEDNPSPLSFKEALVPSNQHRNFDDAEMDEDWDFEPGDVMVGEDGTMPTIVFSKRVHDKLTKPWQNSVVVKLLGRNIGYKALCNRLKVMWPMIHDLSVIDLENNYYLVRLHSPEDAVYVLTEGPWVIFGHYLTVQPWTPLFDSTVTDIASATVWIRLPGMAFHLYDKRVLRKVGQLVGTVIKIDYHTESRERGKFARIAVRVSLSQPLVSQFNLDGKIQKVEYEGLPIICYQCGKYGHTSITCPEKQVANGARAESSVSSPPVNVTADKDGVSAMANNSGEKFGPWMIVARRGRPKGFVDKENITDSERNQRINYSTTSRFAALVDEPDTATATEVAVPDPTIVPPQQPAKSITDHFHTRRNHPLKTLSTLKPHNHLSKAKQVAKSQLPRPKQQNPKPSTSMHTNLRPDIHTDHSTHNKVPIPYPLGHSLSLPVEPSFTLTTLDPHKHTAVTFPIASHEIVGNQPGYSRGKVADNLEPQLYPKQLADPPDVREDGTFNPMEFYDGDPQLAFGNEEEKFMSDDENTFVNETPGVHGGGAIGPSMTFKTLVSNYRLNMVALFEPRISGAKADNFIKKSGFQRSHRVEARGFSGGIWILWDDSFEVDFIINHNQFIHFRIIDSKGCSFWVTAVYASPTPMVRKILWPELDKVAKSVDGPWMIGGDFNAIRRVSEKKGGSARISGVCELFNGWFHRNHLMEPVFKGPQYTWSRGNLSKRLDRVICNEEWMMMNDEAEVFHLPKLNSDHRPVMFRCKKYNSASTGVKPFRFLAPWLTDERFQPFVENNWRCNLHYTNAVADFIDKLGNWNKDIFGNIFKRKKELLARIGGIQRFLEKRQSRSLSKLESKLKRDLEKVLSQEEVLWFQKARREWLVCGDRNTAYFHQKSIERRRRNKVGMIKNDEGQWIHDEAAIKAHAVSYFCNLYTKEGGVPVQYPFTLDFPLIDNVVLNNLIRGVDDAEIRDTVFTMSPMKAPGIDGLHAIFFQTQWHVVGSSVCQLIKDVFAGKKLPKELNQTLLVLIPKINNPDSLKLFRPISLCTVVYKTITKLVANRLKAILPQIIGPAQTSFVPGRHIVENVIVAQEIIHSMRNKGGKTGQMAIKVDLEKAYDRLSWDFIQETLGVIGLPMDLIRIIMECITTVSMQLLWNGELTESFSPSRGIRQGDPLSPYIFVMCIERLSHGINHAVGNGRWKPIRLNRGGIPITHLFFADDLLLLAEATSQNAQVINEVLDNFCVSSGEKVSREKTQIFFSRNVQKGTIREIKNTLGFSVTKNFGKYLGMPILHSRVTKATYQDILDKVQQHLSGWNAKHLSLAGRITLAQSVLQALPIYAMQSTKIPTSVLTKIEQSCKHFIWSGNAEQRKLNLIRWDTLCQPKSCGGLGLKDLSHMNMALLMKIGWGLVNSPNTFWVQVLASKYKVDTTDLPSSLQTRNGSYLWRAVGKVWDHVLKGTRWALGDGKRVKFWWDLWLSEADSLQSYATNPIPDQLINLCVADFSDNYGNWNWYLFAHLLPNHIILKIASIKAPCALSGEDQCYWAYSNTGQFTAKSAYLSLHQSYNVADKSLWNLAWKWNGPQSIRTFIWLAMNNRLKTKSELFRRHITTDANCCSCGHHLEDTIHVLRDCIIARHVWFRLVPHTLWNNFFDLDLTSWIYYNLKNTGLIRRDENWPCIFGVALWRIWYWRNQFIHKAANISVANIVLDITHRAAEINASMENICRPGHERIIKWLKWMAPPWPFFKLNTDGARKISGNASAGGLIRNYCGEWVHGFGMNIGHCTITGAELWGLLQGLQLAWNIGIRQLLVEVDSRCITEILATDTNYPNANSSLIQGIKRLLNMEWQVSLSHCYRETNYAADYLANQALLLPLGVHVFPTPPSGTEGWLLHDVSGTAYPRMVIA</sequence>
<organism evidence="1 2">
    <name type="scientific">Citrus sinensis</name>
    <name type="common">Sweet orange</name>
    <name type="synonym">Citrus aurantium var. sinensis</name>
    <dbReference type="NCBI Taxonomy" id="2711"/>
    <lineage>
        <taxon>Eukaryota</taxon>
        <taxon>Viridiplantae</taxon>
        <taxon>Streptophyta</taxon>
        <taxon>Embryophyta</taxon>
        <taxon>Tracheophyta</taxon>
        <taxon>Spermatophyta</taxon>
        <taxon>Magnoliopsida</taxon>
        <taxon>eudicotyledons</taxon>
        <taxon>Gunneridae</taxon>
        <taxon>Pentapetalae</taxon>
        <taxon>rosids</taxon>
        <taxon>malvids</taxon>
        <taxon>Sapindales</taxon>
        <taxon>Rutaceae</taxon>
        <taxon>Aurantioideae</taxon>
        <taxon>Citrus</taxon>
    </lineage>
</organism>
<dbReference type="EMBL" id="CM039176">
    <property type="protein sequence ID" value="KAH9714435.1"/>
    <property type="molecule type" value="Genomic_DNA"/>
</dbReference>
<protein>
    <submittedName>
        <fullName evidence="1">Reverse transcriptase domain-containing protein</fullName>
    </submittedName>
</protein>
<keyword evidence="1" id="KW-0808">Transferase</keyword>
<reference evidence="2" key="1">
    <citation type="journal article" date="2023" name="Hortic. Res.">
        <title>A chromosome-level phased genome enabling allele-level studies in sweet orange: a case study on citrus Huanglongbing tolerance.</title>
        <authorList>
            <person name="Wu B."/>
            <person name="Yu Q."/>
            <person name="Deng Z."/>
            <person name="Duan Y."/>
            <person name="Luo F."/>
            <person name="Gmitter F. Jr."/>
        </authorList>
    </citation>
    <scope>NUCLEOTIDE SEQUENCE [LARGE SCALE GENOMIC DNA]</scope>
    <source>
        <strain evidence="2">cv. Valencia</strain>
    </source>
</reference>
<evidence type="ECO:0000313" key="2">
    <source>
        <dbReference type="Proteomes" id="UP000829398"/>
    </source>
</evidence>
<name>A0ACB8JAF7_CITSI</name>
<proteinExistence type="predicted"/>
<keyword evidence="1" id="KW-0695">RNA-directed DNA polymerase</keyword>
<accession>A0ACB8JAF7</accession>
<comment type="caution">
    <text evidence="1">The sequence shown here is derived from an EMBL/GenBank/DDBJ whole genome shotgun (WGS) entry which is preliminary data.</text>
</comment>
<keyword evidence="2" id="KW-1185">Reference proteome</keyword>
<gene>
    <name evidence="1" type="ORF">KPL71_020658</name>
</gene>